<evidence type="ECO:0000313" key="1">
    <source>
        <dbReference type="EMBL" id="KAH9483634.1"/>
    </source>
</evidence>
<organism evidence="1 2">
    <name type="scientific">Psilocybe cubensis</name>
    <name type="common">Psychedelic mushroom</name>
    <name type="synonym">Stropharia cubensis</name>
    <dbReference type="NCBI Taxonomy" id="181762"/>
    <lineage>
        <taxon>Eukaryota</taxon>
        <taxon>Fungi</taxon>
        <taxon>Dikarya</taxon>
        <taxon>Basidiomycota</taxon>
        <taxon>Agaricomycotina</taxon>
        <taxon>Agaricomycetes</taxon>
        <taxon>Agaricomycetidae</taxon>
        <taxon>Agaricales</taxon>
        <taxon>Agaricineae</taxon>
        <taxon>Strophariaceae</taxon>
        <taxon>Psilocybe</taxon>
    </lineage>
</organism>
<accession>A0ACB8H8W0</accession>
<protein>
    <submittedName>
        <fullName evidence="1">Uncharacterized protein</fullName>
    </submittedName>
</protein>
<name>A0ACB8H8W0_PSICU</name>
<gene>
    <name evidence="1" type="ORF">JR316_0003104</name>
</gene>
<reference evidence="1" key="1">
    <citation type="submission" date="2021-10" db="EMBL/GenBank/DDBJ databases">
        <title>Psilocybe cubensis genome.</title>
        <authorList>
            <person name="Mckernan K.J."/>
            <person name="Crawford S."/>
            <person name="Trippe A."/>
            <person name="Kane L.T."/>
            <person name="Mclaughlin S."/>
        </authorList>
    </citation>
    <scope>NUCLEOTIDE SEQUENCE</scope>
    <source>
        <strain evidence="1">MGC-MH-2018</strain>
    </source>
</reference>
<dbReference type="Proteomes" id="UP000664032">
    <property type="component" value="Unassembled WGS sequence"/>
</dbReference>
<comment type="caution">
    <text evidence="1">The sequence shown here is derived from an EMBL/GenBank/DDBJ whole genome shotgun (WGS) entry which is preliminary data.</text>
</comment>
<keyword evidence="2" id="KW-1185">Reference proteome</keyword>
<sequence>MSAIISTIAAIMLSTLVLVTFRRTPIKVIKLDSRWESLLWTWRLRRSKLHFAEKLEDWYYKTNDSDSMLGKIFTIKEFWLFLRPFFASRGYTLYQKHPKPDWVGDIVAAPWPPQAKDASYPYARHIRSNDPDPKWSWSPRVWAARDALGREVVIKVISETDKPTQELRVFQRLNSKRLRADPANNTIYALEYITFDKFVFVVMPRWDSSLFPEFETVSQLMSFALIWLQTFDFLHRNKIVHLDFVMQNTGMNVILQHRELFRRTGLRDPKEVRYALLDFGFSIAFPEDTIIEDVRMIRYNSWFVHYIPDNWVIYPYNPFKADLAMLASSLQLYVRHLEHLIPELGPFFDSVVDLNDPNQLTASQAFARFKEICDGLSPEIASSSFDTWTWRPDYSRHTLDLWHLIKMPFLPTLTIIFAVILSLPVLYVYHYKRYPRIIKLESKYESLLWTWRLMRSNIIFPEALEDWNLKNLEDSHGDFIYIHSCWMFVLPFFVSRGYAMYQQDPVGLGNLNPPPFPPAAKATSYPYSRQLPSKTPIPRAVWAPRIWAARDALGRDVIIKVISEVDNPSNELKVMQLLNSKRLRSDPANHTIYAIEYITFDKFVFVVMPRWDSAIFPEFANVSELMHFTKIILEAFDFLHRNRIVHLDCLAQNMGMNAVMTTAEIDRRTGVRDPKEVRYALFDFDAAVIFPEDTVIEEARMDHVLSFDRHYIPKESITYPYNPFRVDVAFMGTCLQTYVRHLESKIPELGPFFDSLIDINDPNQPSASQALARFTEISNNLSPEVASASFDGFIWCRGGVVYKKDGDVITITE</sequence>
<evidence type="ECO:0000313" key="2">
    <source>
        <dbReference type="Proteomes" id="UP000664032"/>
    </source>
</evidence>
<proteinExistence type="predicted"/>
<dbReference type="EMBL" id="JAFIQS020000003">
    <property type="protein sequence ID" value="KAH9483634.1"/>
    <property type="molecule type" value="Genomic_DNA"/>
</dbReference>